<name>A0ACC1DCF4_9NEOP</name>
<organism evidence="1 2">
    <name type="scientific">Dendrolimus kikuchii</name>
    <dbReference type="NCBI Taxonomy" id="765133"/>
    <lineage>
        <taxon>Eukaryota</taxon>
        <taxon>Metazoa</taxon>
        <taxon>Ecdysozoa</taxon>
        <taxon>Arthropoda</taxon>
        <taxon>Hexapoda</taxon>
        <taxon>Insecta</taxon>
        <taxon>Pterygota</taxon>
        <taxon>Neoptera</taxon>
        <taxon>Endopterygota</taxon>
        <taxon>Lepidoptera</taxon>
        <taxon>Glossata</taxon>
        <taxon>Ditrysia</taxon>
        <taxon>Bombycoidea</taxon>
        <taxon>Lasiocampidae</taxon>
        <taxon>Dendrolimus</taxon>
    </lineage>
</organism>
<reference evidence="1 2" key="1">
    <citation type="journal article" date="2021" name="Front. Genet.">
        <title>Chromosome-Level Genome Assembly Reveals Significant Gene Expansion in the Toll and IMD Signaling Pathways of Dendrolimus kikuchii.</title>
        <authorList>
            <person name="Zhou J."/>
            <person name="Wu P."/>
            <person name="Xiong Z."/>
            <person name="Liu N."/>
            <person name="Zhao N."/>
            <person name="Ji M."/>
            <person name="Qiu Y."/>
            <person name="Yang B."/>
        </authorList>
    </citation>
    <scope>NUCLEOTIDE SEQUENCE [LARGE SCALE GENOMIC DNA]</scope>
    <source>
        <strain evidence="1">Ann1</strain>
    </source>
</reference>
<gene>
    <name evidence="1" type="ORF">K1T71_002252</name>
</gene>
<sequence length="366" mass="41516">MDPNVIECDLAERDPGLCVGKEGPTLDILNEVQRAYEERLRRIDQIGGSKRLQSYMFVPFAVETLGPWGPEAISTKIYRNDSLTLRVIRGLVLTSANGSRKRSQPSGHLTHRRRDTKNMCGKVNELKTLNESLMKENSAKDREIRKLNKDMQQYEQTILGLRKEISFANYQTPDISKKDAEVMAGMCCSGAEGDWQPVKDYNAVLREEVLRYQERIQKMEETLKSSGESVRALRKMNVSLSEEAHAVRRVCVALDEQCRAATMRANFKDDIIKEMRRQLKQAKAKNSRHRSCVIGTNNRALEVRKTSNVGTRVSVEFGRWSFGPDAPHGGQRGRRGGDEGGRGRRGGRAAAHLIHLRTTHYIFILF</sequence>
<dbReference type="Proteomes" id="UP000824533">
    <property type="component" value="Linkage Group LG04"/>
</dbReference>
<evidence type="ECO:0000313" key="2">
    <source>
        <dbReference type="Proteomes" id="UP000824533"/>
    </source>
</evidence>
<protein>
    <submittedName>
        <fullName evidence="1">Uncharacterized protein</fullName>
    </submittedName>
</protein>
<dbReference type="EMBL" id="CM034390">
    <property type="protein sequence ID" value="KAJ0181530.1"/>
    <property type="molecule type" value="Genomic_DNA"/>
</dbReference>
<comment type="caution">
    <text evidence="1">The sequence shown here is derived from an EMBL/GenBank/DDBJ whole genome shotgun (WGS) entry which is preliminary data.</text>
</comment>
<proteinExistence type="predicted"/>
<keyword evidence="2" id="KW-1185">Reference proteome</keyword>
<evidence type="ECO:0000313" key="1">
    <source>
        <dbReference type="EMBL" id="KAJ0181530.1"/>
    </source>
</evidence>
<accession>A0ACC1DCF4</accession>